<evidence type="ECO:0000259" key="5">
    <source>
        <dbReference type="PROSITE" id="PS51898"/>
    </source>
</evidence>
<dbReference type="RefSeq" id="WP_246016202.1">
    <property type="nucleotide sequence ID" value="NZ_CP144376.1"/>
</dbReference>
<evidence type="ECO:0000256" key="3">
    <source>
        <dbReference type="PROSITE-ProRule" id="PRU01248"/>
    </source>
</evidence>
<dbReference type="InterPro" id="IPR044068">
    <property type="entry name" value="CB"/>
</dbReference>
<dbReference type="PROSITE" id="PS51900">
    <property type="entry name" value="CB"/>
    <property type="match status" value="1"/>
</dbReference>
<dbReference type="CDD" id="cd00397">
    <property type="entry name" value="DNA_BRE_C"/>
    <property type="match status" value="1"/>
</dbReference>
<dbReference type="Proteomes" id="UP000256269">
    <property type="component" value="Unassembled WGS sequence"/>
</dbReference>
<dbReference type="GO" id="GO:0015074">
    <property type="term" value="P:DNA integration"/>
    <property type="evidence" value="ECO:0007669"/>
    <property type="project" value="InterPro"/>
</dbReference>
<dbReference type="GO" id="GO:0006310">
    <property type="term" value="P:DNA recombination"/>
    <property type="evidence" value="ECO:0007669"/>
    <property type="project" value="UniProtKB-KW"/>
</dbReference>
<dbReference type="InterPro" id="IPR013762">
    <property type="entry name" value="Integrase-like_cat_sf"/>
</dbReference>
<dbReference type="SUPFAM" id="SSF56349">
    <property type="entry name" value="DNA breaking-rejoining enzymes"/>
    <property type="match status" value="1"/>
</dbReference>
<feature type="domain" description="Tyr recombinase" evidence="5">
    <location>
        <begin position="196"/>
        <end position="381"/>
    </location>
</feature>
<keyword evidence="8" id="KW-1185">Reference proteome</keyword>
<evidence type="ECO:0000256" key="1">
    <source>
        <dbReference type="ARBA" id="ARBA00023125"/>
    </source>
</evidence>
<dbReference type="InterPro" id="IPR050090">
    <property type="entry name" value="Tyrosine_recombinase_XerCD"/>
</dbReference>
<evidence type="ECO:0000256" key="2">
    <source>
        <dbReference type="ARBA" id="ARBA00023172"/>
    </source>
</evidence>
<comment type="caution">
    <text evidence="7">The sequence shown here is derived from an EMBL/GenBank/DDBJ whole genome shotgun (WGS) entry which is preliminary data.</text>
</comment>
<dbReference type="Gene3D" id="1.10.150.130">
    <property type="match status" value="1"/>
</dbReference>
<evidence type="ECO:0000256" key="4">
    <source>
        <dbReference type="SAM" id="MobiDB-lite"/>
    </source>
</evidence>
<proteinExistence type="predicted"/>
<sequence>MTSTTFRDLTAIQLPKWGAVRAASGPVPWLLVDDDGQAVLPVHRYFIDFVARDTRLGSVRSYAYDLLRWWRWLIVVDVAWDKATSAEVRDFVLWMKQARKVRRHARTVSAATAGTLNPVTGKQYLDDQYKPRSIAHSNAVLRAFYEFWVHEDGTPLVNPVPLDRSGHRRPHAHHNPLQPYRAGEGRLRYNPKIPKRRPREMPEDRWKDFFGALRFNRDRAITATAVSNGARAAELLGVRGVDLDWGEQMVRVFRKGTGAEQWLPVSSEALVWTRLYLAELPPLDPQEQVWRTLRRRDYGAGLEFQPLNYEALRAVLRRINTLLGTNWSMHDLRHTAALRMARDERLSLRDVQEILGHAHLATTGDTYLIEQQAEVVRRVQCHLADRAEQAQRPAAPSAGYASTDLDVLFGGGAE</sequence>
<evidence type="ECO:0000313" key="8">
    <source>
        <dbReference type="Proteomes" id="UP000256269"/>
    </source>
</evidence>
<dbReference type="InterPro" id="IPR002104">
    <property type="entry name" value="Integrase_catalytic"/>
</dbReference>
<dbReference type="PANTHER" id="PTHR30349">
    <property type="entry name" value="PHAGE INTEGRASE-RELATED"/>
    <property type="match status" value="1"/>
</dbReference>
<dbReference type="PANTHER" id="PTHR30349:SF81">
    <property type="entry name" value="TYROSINE RECOMBINASE XERC"/>
    <property type="match status" value="1"/>
</dbReference>
<reference evidence="7 8" key="1">
    <citation type="submission" date="2018-08" db="EMBL/GenBank/DDBJ databases">
        <title>Genomic Encyclopedia of Archaeal and Bacterial Type Strains, Phase II (KMG-II): from individual species to whole genera.</title>
        <authorList>
            <person name="Goeker M."/>
        </authorList>
    </citation>
    <scope>NUCLEOTIDE SEQUENCE [LARGE SCALE GENOMIC DNA]</scope>
    <source>
        <strain evidence="7 8">DSM 45791</strain>
    </source>
</reference>
<feature type="region of interest" description="Disordered" evidence="4">
    <location>
        <begin position="166"/>
        <end position="200"/>
    </location>
</feature>
<accession>A0A3E0GXK7</accession>
<gene>
    <name evidence="7" type="ORF">BCF44_12226</name>
</gene>
<dbReference type="PROSITE" id="PS51898">
    <property type="entry name" value="TYR_RECOMBINASE"/>
    <property type="match status" value="1"/>
</dbReference>
<dbReference type="InterPro" id="IPR011010">
    <property type="entry name" value="DNA_brk_join_enz"/>
</dbReference>
<dbReference type="InterPro" id="IPR010998">
    <property type="entry name" value="Integrase_recombinase_N"/>
</dbReference>
<dbReference type="EMBL" id="QUNO01000022">
    <property type="protein sequence ID" value="REH31003.1"/>
    <property type="molecule type" value="Genomic_DNA"/>
</dbReference>
<dbReference type="GO" id="GO:0003677">
    <property type="term" value="F:DNA binding"/>
    <property type="evidence" value="ECO:0007669"/>
    <property type="project" value="UniProtKB-UniRule"/>
</dbReference>
<dbReference type="Pfam" id="PF00589">
    <property type="entry name" value="Phage_integrase"/>
    <property type="match status" value="1"/>
</dbReference>
<protein>
    <submittedName>
        <fullName evidence="7">Site-specific recombinase XerD</fullName>
    </submittedName>
</protein>
<evidence type="ECO:0000259" key="6">
    <source>
        <dbReference type="PROSITE" id="PS51900"/>
    </source>
</evidence>
<feature type="domain" description="Core-binding (CB)" evidence="6">
    <location>
        <begin position="40"/>
        <end position="149"/>
    </location>
</feature>
<dbReference type="Gene3D" id="1.10.443.10">
    <property type="entry name" value="Intergrase catalytic core"/>
    <property type="match status" value="1"/>
</dbReference>
<dbReference type="AlphaFoldDB" id="A0A3E0GXK7"/>
<name>A0A3E0GXK7_9PSEU</name>
<evidence type="ECO:0000313" key="7">
    <source>
        <dbReference type="EMBL" id="REH31003.1"/>
    </source>
</evidence>
<keyword evidence="2" id="KW-0233">DNA recombination</keyword>
<keyword evidence="1 3" id="KW-0238">DNA-binding</keyword>
<organism evidence="7 8">
    <name type="scientific">Kutzneria buriramensis</name>
    <dbReference type="NCBI Taxonomy" id="1045776"/>
    <lineage>
        <taxon>Bacteria</taxon>
        <taxon>Bacillati</taxon>
        <taxon>Actinomycetota</taxon>
        <taxon>Actinomycetes</taxon>
        <taxon>Pseudonocardiales</taxon>
        <taxon>Pseudonocardiaceae</taxon>
        <taxon>Kutzneria</taxon>
    </lineage>
</organism>